<keyword evidence="1" id="KW-0812">Transmembrane</keyword>
<evidence type="ECO:0000256" key="1">
    <source>
        <dbReference type="SAM" id="Phobius"/>
    </source>
</evidence>
<dbReference type="PROSITE" id="PS50948">
    <property type="entry name" value="PAN"/>
    <property type="match status" value="1"/>
</dbReference>
<evidence type="ECO:0000256" key="2">
    <source>
        <dbReference type="SAM" id="SignalP"/>
    </source>
</evidence>
<sequence length="379" mass="41003">MADGSLLIFLCMFPVLCSAKAEFLHLNGYKILADLLVSGNTPDYEVCLLNCAHITPCVGFQFVTATNTCKLLTMMRNAPEAYTCEYYIKVTSTIDIIGRNLNQVEQTVQNAVYNTQTLCPYGWEIVANQCFLNVNETICNEYAQFLQPVYACGCFMTITMSLLILVSGIIYGTSACMPMKPPDGVISLPMIPETSAMTTSIPVTTSTATTTTTTSGPICPAPANTAPFLADDEFRHIFNSTLPFLNLTTYEESTCTRCADGTVGFFKSAASPYVSNTDDIEAVLTVPPTICSYICVCKKSGECYTRSPGTSSFYLYSYCDNTNCGMYVVLTSDGSFVPVGGTGKTYVPDIGFTNPVTNGDVYINAATISCTKCVKTTCI</sequence>
<feature type="chain" id="PRO_5028941174" evidence="2">
    <location>
        <begin position="20"/>
        <end position="379"/>
    </location>
</feature>
<evidence type="ECO:0000259" key="3">
    <source>
        <dbReference type="PROSITE" id="PS50948"/>
    </source>
</evidence>
<keyword evidence="1" id="KW-1133">Transmembrane helix</keyword>
<protein>
    <submittedName>
        <fullName evidence="5">Apple domain-containing protein</fullName>
    </submittedName>
</protein>
<feature type="signal peptide" evidence="2">
    <location>
        <begin position="1"/>
        <end position="19"/>
    </location>
</feature>
<organism evidence="4 5">
    <name type="scientific">Panagrellus redivivus</name>
    <name type="common">Microworm</name>
    <dbReference type="NCBI Taxonomy" id="6233"/>
    <lineage>
        <taxon>Eukaryota</taxon>
        <taxon>Metazoa</taxon>
        <taxon>Ecdysozoa</taxon>
        <taxon>Nematoda</taxon>
        <taxon>Chromadorea</taxon>
        <taxon>Rhabditida</taxon>
        <taxon>Tylenchina</taxon>
        <taxon>Panagrolaimomorpha</taxon>
        <taxon>Panagrolaimoidea</taxon>
        <taxon>Panagrolaimidae</taxon>
        <taxon>Panagrellus</taxon>
    </lineage>
</organism>
<keyword evidence="4" id="KW-1185">Reference proteome</keyword>
<reference evidence="5" key="2">
    <citation type="submission" date="2020-10" db="UniProtKB">
        <authorList>
            <consortium name="WormBaseParasite"/>
        </authorList>
    </citation>
    <scope>IDENTIFICATION</scope>
</reference>
<evidence type="ECO:0000313" key="5">
    <source>
        <dbReference type="WBParaSite" id="Pan_g20251.t1"/>
    </source>
</evidence>
<feature type="transmembrane region" description="Helical" evidence="1">
    <location>
        <begin position="148"/>
        <end position="171"/>
    </location>
</feature>
<dbReference type="InterPro" id="IPR003609">
    <property type="entry name" value="Pan_app"/>
</dbReference>
<dbReference type="Proteomes" id="UP000492821">
    <property type="component" value="Unassembled WGS sequence"/>
</dbReference>
<evidence type="ECO:0000313" key="4">
    <source>
        <dbReference type="Proteomes" id="UP000492821"/>
    </source>
</evidence>
<dbReference type="AlphaFoldDB" id="A0A7E4VEV8"/>
<name>A0A7E4VEV8_PANRE</name>
<dbReference type="WBParaSite" id="Pan_g20251.t1">
    <property type="protein sequence ID" value="Pan_g20251.t1"/>
    <property type="gene ID" value="Pan_g20251"/>
</dbReference>
<keyword evidence="1" id="KW-0472">Membrane</keyword>
<reference evidence="4" key="1">
    <citation type="journal article" date="2013" name="Genetics">
        <title>The draft genome and transcriptome of Panagrellus redivivus are shaped by the harsh demands of a free-living lifestyle.</title>
        <authorList>
            <person name="Srinivasan J."/>
            <person name="Dillman A.R."/>
            <person name="Macchietto M.G."/>
            <person name="Heikkinen L."/>
            <person name="Lakso M."/>
            <person name="Fracchia K.M."/>
            <person name="Antoshechkin I."/>
            <person name="Mortazavi A."/>
            <person name="Wong G."/>
            <person name="Sternberg P.W."/>
        </authorList>
    </citation>
    <scope>NUCLEOTIDE SEQUENCE [LARGE SCALE GENOMIC DNA]</scope>
    <source>
        <strain evidence="4">MT8872</strain>
    </source>
</reference>
<proteinExistence type="predicted"/>
<accession>A0A7E4VEV8</accession>
<feature type="domain" description="Apple" evidence="3">
    <location>
        <begin position="17"/>
        <end position="91"/>
    </location>
</feature>
<keyword evidence="2" id="KW-0732">Signal</keyword>